<keyword evidence="1 2" id="KW-0597">Phosphoprotein</keyword>
<dbReference type="PANTHER" id="PTHR44591:SF24">
    <property type="entry name" value="PROTEIN-GLUTAMATE METHYLESTERASE_PROTEIN-GLUTAMINE GLUTAMINASE 1"/>
    <property type="match status" value="1"/>
</dbReference>
<dbReference type="InterPro" id="IPR001789">
    <property type="entry name" value="Sig_transdc_resp-reg_receiver"/>
</dbReference>
<dbReference type="InterPro" id="IPR050595">
    <property type="entry name" value="Bact_response_regulator"/>
</dbReference>
<dbReference type="SUPFAM" id="SSF52172">
    <property type="entry name" value="CheY-like"/>
    <property type="match status" value="1"/>
</dbReference>
<dbReference type="Proteomes" id="UP000198894">
    <property type="component" value="Unassembled WGS sequence"/>
</dbReference>
<dbReference type="Pfam" id="PF00072">
    <property type="entry name" value="Response_reg"/>
    <property type="match status" value="1"/>
</dbReference>
<protein>
    <submittedName>
        <fullName evidence="4">Response regulator receiver domain-containing protein</fullName>
    </submittedName>
</protein>
<dbReference type="SMART" id="SM00448">
    <property type="entry name" value="REC"/>
    <property type="match status" value="1"/>
</dbReference>
<dbReference type="AlphaFoldDB" id="A0A1G8ICJ4"/>
<dbReference type="RefSeq" id="WP_091590218.1">
    <property type="nucleotide sequence ID" value="NZ_FNEE01000001.1"/>
</dbReference>
<reference evidence="5" key="1">
    <citation type="submission" date="2016-10" db="EMBL/GenBank/DDBJ databases">
        <authorList>
            <person name="Varghese N."/>
            <person name="Submissions S."/>
        </authorList>
    </citation>
    <scope>NUCLEOTIDE SEQUENCE [LARGE SCALE GENOMIC DNA]</scope>
    <source>
        <strain evidence="5">CGMCC 1.11022</strain>
    </source>
</reference>
<dbReference type="PROSITE" id="PS50110">
    <property type="entry name" value="RESPONSE_REGULATORY"/>
    <property type="match status" value="1"/>
</dbReference>
<evidence type="ECO:0000256" key="1">
    <source>
        <dbReference type="ARBA" id="ARBA00022553"/>
    </source>
</evidence>
<name>A0A1G8ICJ4_9HYPH</name>
<evidence type="ECO:0000256" key="2">
    <source>
        <dbReference type="PROSITE-ProRule" id="PRU00169"/>
    </source>
</evidence>
<evidence type="ECO:0000313" key="4">
    <source>
        <dbReference type="EMBL" id="SDI16603.1"/>
    </source>
</evidence>
<gene>
    <name evidence="4" type="ORF">SAMN05428953_101331</name>
</gene>
<sequence length="119" mass="12732">MTDPLRVLVVEDEWLIAEDIAACLRDSGHQVIGPAPSVAAALRLIGENPVDVALLDVQLHGETSLAIAEELKTRHIPFACLTGFGPRDVPSTFANARFVRKPADQAAILRALAELVPTS</sequence>
<keyword evidence="5" id="KW-1185">Reference proteome</keyword>
<dbReference type="PANTHER" id="PTHR44591">
    <property type="entry name" value="STRESS RESPONSE REGULATOR PROTEIN 1"/>
    <property type="match status" value="1"/>
</dbReference>
<accession>A0A1G8ICJ4</accession>
<dbReference type="InterPro" id="IPR011006">
    <property type="entry name" value="CheY-like_superfamily"/>
</dbReference>
<organism evidence="4 5">
    <name type="scientific">Mesorhizobium muleiense</name>
    <dbReference type="NCBI Taxonomy" id="1004279"/>
    <lineage>
        <taxon>Bacteria</taxon>
        <taxon>Pseudomonadati</taxon>
        <taxon>Pseudomonadota</taxon>
        <taxon>Alphaproteobacteria</taxon>
        <taxon>Hyphomicrobiales</taxon>
        <taxon>Phyllobacteriaceae</taxon>
        <taxon>Mesorhizobium</taxon>
    </lineage>
</organism>
<feature type="modified residue" description="4-aspartylphosphate" evidence="2">
    <location>
        <position position="56"/>
    </location>
</feature>
<dbReference type="Gene3D" id="3.40.50.2300">
    <property type="match status" value="1"/>
</dbReference>
<evidence type="ECO:0000313" key="5">
    <source>
        <dbReference type="Proteomes" id="UP000198894"/>
    </source>
</evidence>
<feature type="domain" description="Response regulatory" evidence="3">
    <location>
        <begin position="6"/>
        <end position="116"/>
    </location>
</feature>
<dbReference type="GO" id="GO:0000160">
    <property type="term" value="P:phosphorelay signal transduction system"/>
    <property type="evidence" value="ECO:0007669"/>
    <property type="project" value="InterPro"/>
</dbReference>
<dbReference type="EMBL" id="FNEE01000001">
    <property type="protein sequence ID" value="SDI16603.1"/>
    <property type="molecule type" value="Genomic_DNA"/>
</dbReference>
<evidence type="ECO:0000259" key="3">
    <source>
        <dbReference type="PROSITE" id="PS50110"/>
    </source>
</evidence>
<proteinExistence type="predicted"/>